<evidence type="ECO:0000313" key="3">
    <source>
        <dbReference type="Proteomes" id="UP000823775"/>
    </source>
</evidence>
<gene>
    <name evidence="2" type="ORF">HAX54_008354</name>
</gene>
<feature type="compositionally biased region" description="Basic residues" evidence="1">
    <location>
        <begin position="9"/>
        <end position="20"/>
    </location>
</feature>
<proteinExistence type="predicted"/>
<accession>A0ABS8TFV2</accession>
<comment type="caution">
    <text evidence="2">The sequence shown here is derived from an EMBL/GenBank/DDBJ whole genome shotgun (WGS) entry which is preliminary data.</text>
</comment>
<organism evidence="2 3">
    <name type="scientific">Datura stramonium</name>
    <name type="common">Jimsonweed</name>
    <name type="synonym">Common thornapple</name>
    <dbReference type="NCBI Taxonomy" id="4076"/>
    <lineage>
        <taxon>Eukaryota</taxon>
        <taxon>Viridiplantae</taxon>
        <taxon>Streptophyta</taxon>
        <taxon>Embryophyta</taxon>
        <taxon>Tracheophyta</taxon>
        <taxon>Spermatophyta</taxon>
        <taxon>Magnoliopsida</taxon>
        <taxon>eudicotyledons</taxon>
        <taxon>Gunneridae</taxon>
        <taxon>Pentapetalae</taxon>
        <taxon>asterids</taxon>
        <taxon>lamiids</taxon>
        <taxon>Solanales</taxon>
        <taxon>Solanaceae</taxon>
        <taxon>Solanoideae</taxon>
        <taxon>Datureae</taxon>
        <taxon>Datura</taxon>
    </lineage>
</organism>
<protein>
    <submittedName>
        <fullName evidence="2">Uncharacterized protein</fullName>
    </submittedName>
</protein>
<feature type="non-terminal residue" evidence="2">
    <location>
        <position position="1"/>
    </location>
</feature>
<feature type="region of interest" description="Disordered" evidence="1">
    <location>
        <begin position="1"/>
        <end position="24"/>
    </location>
</feature>
<reference evidence="2 3" key="1">
    <citation type="journal article" date="2021" name="BMC Genomics">
        <title>Datura genome reveals duplications of psychoactive alkaloid biosynthetic genes and high mutation rate following tissue culture.</title>
        <authorList>
            <person name="Rajewski A."/>
            <person name="Carter-House D."/>
            <person name="Stajich J."/>
            <person name="Litt A."/>
        </authorList>
    </citation>
    <scope>NUCLEOTIDE SEQUENCE [LARGE SCALE GENOMIC DNA]</scope>
    <source>
        <strain evidence="2">AR-01</strain>
    </source>
</reference>
<evidence type="ECO:0000256" key="1">
    <source>
        <dbReference type="SAM" id="MobiDB-lite"/>
    </source>
</evidence>
<dbReference type="Proteomes" id="UP000823775">
    <property type="component" value="Unassembled WGS sequence"/>
</dbReference>
<sequence>NPSANHRSGPVKHRMKRRSGFRASGHYPRLALHRHSVSQDRQRVGVLPDDLCVPSILLMLVANRWFVGLYRVFHRCYQC</sequence>
<evidence type="ECO:0000313" key="2">
    <source>
        <dbReference type="EMBL" id="MCD7469382.1"/>
    </source>
</evidence>
<name>A0ABS8TFV2_DATST</name>
<dbReference type="EMBL" id="JACEIK010001437">
    <property type="protein sequence ID" value="MCD7469382.1"/>
    <property type="molecule type" value="Genomic_DNA"/>
</dbReference>
<keyword evidence="3" id="KW-1185">Reference proteome</keyword>